<reference evidence="8 9" key="1">
    <citation type="submission" date="2016-04" db="EMBL/GenBank/DDBJ databases">
        <title>A degradative enzymes factory behind the ericoid mycorrhizal symbiosis.</title>
        <authorList>
            <consortium name="DOE Joint Genome Institute"/>
            <person name="Martino E."/>
            <person name="Morin E."/>
            <person name="Grelet G."/>
            <person name="Kuo A."/>
            <person name="Kohler A."/>
            <person name="Daghino S."/>
            <person name="Barry K."/>
            <person name="Choi C."/>
            <person name="Cichocki N."/>
            <person name="Clum A."/>
            <person name="Copeland A."/>
            <person name="Hainaut M."/>
            <person name="Haridas S."/>
            <person name="Labutti K."/>
            <person name="Lindquist E."/>
            <person name="Lipzen A."/>
            <person name="Khouja H.-R."/>
            <person name="Murat C."/>
            <person name="Ohm R."/>
            <person name="Olson A."/>
            <person name="Spatafora J."/>
            <person name="Veneault-Fourrey C."/>
            <person name="Henrissat B."/>
            <person name="Grigoriev I."/>
            <person name="Martin F."/>
            <person name="Perotto S."/>
        </authorList>
    </citation>
    <scope>NUCLEOTIDE SEQUENCE [LARGE SCALE GENOMIC DNA]</scope>
    <source>
        <strain evidence="8 9">F</strain>
    </source>
</reference>
<dbReference type="GO" id="GO:0071949">
    <property type="term" value="F:FAD binding"/>
    <property type="evidence" value="ECO:0007669"/>
    <property type="project" value="InterPro"/>
</dbReference>
<keyword evidence="4" id="KW-0560">Oxidoreductase</keyword>
<gene>
    <name evidence="8" type="ORF">L207DRAFT_513288</name>
</gene>
<evidence type="ECO:0000256" key="1">
    <source>
        <dbReference type="ARBA" id="ARBA00007992"/>
    </source>
</evidence>
<keyword evidence="6" id="KW-1133">Transmembrane helix</keyword>
<keyword evidence="9" id="KW-1185">Reference proteome</keyword>
<evidence type="ECO:0000256" key="6">
    <source>
        <dbReference type="SAM" id="Phobius"/>
    </source>
</evidence>
<proteinExistence type="inferred from homology"/>
<protein>
    <submittedName>
        <fullName evidence="8">FAD/NAD(P)-binding domain-containing protein</fullName>
    </submittedName>
</protein>
<dbReference type="PANTHER" id="PTHR13789:SF309">
    <property type="entry name" value="PUTATIVE (AFU_ORTHOLOGUE AFUA_6G14510)-RELATED"/>
    <property type="match status" value="1"/>
</dbReference>
<dbReference type="Gene3D" id="3.50.50.60">
    <property type="entry name" value="FAD/NAD(P)-binding domain"/>
    <property type="match status" value="1"/>
</dbReference>
<dbReference type="AlphaFoldDB" id="A0A2J6RJZ4"/>
<keyword evidence="6" id="KW-0812">Transmembrane</keyword>
<sequence>MSLLNSPLLFISGKKILIVGAGISGLSFALSLQKLLPSLTSPNFIQPSIKIFERDTSDLDPTRQGYSLSIRSDGTTGGVQTLLKLGLLDTAIERGVHGENVGKEKGTFCLWDKKWKEIMRVNLPTPKGLPVQNVRIKRNVLRGILVDACVAHGVEIEWEKKVVGVETLGDGRLKVVFDGGGEEECDLLVAADGARSKVRGALKPDAVLVYQGVVGIMGESRFDGSPPPPAEKDWGLMLSGTGTGLFVSPVDAHSIVWSVSWLASEQRPVPNQELGNKEKGELLKEALERGKAFPEPYKTYIEATDMETLMLRNFSDKDPFDHWAGSLEGVNVVFLGDANHAVTPFAGAGACLALSDGWDLAEQLVKFEKLEDALKAYDELSMPRAKRILKFSHFTIKFGHANGWWTWVLVLGFKILFGLMVFLRKFYSP</sequence>
<accession>A0A2J6RJZ4</accession>
<dbReference type="InterPro" id="IPR002938">
    <property type="entry name" value="FAD-bd"/>
</dbReference>
<dbReference type="Pfam" id="PF01494">
    <property type="entry name" value="FAD_binding_3"/>
    <property type="match status" value="1"/>
</dbReference>
<name>A0A2J6RJZ4_HYAVF</name>
<keyword evidence="6" id="KW-0472">Membrane</keyword>
<comment type="similarity">
    <text evidence="1">Belongs to the paxM FAD-dependent monooxygenase family.</text>
</comment>
<dbReference type="PRINTS" id="PR00420">
    <property type="entry name" value="RNGMNOXGNASE"/>
</dbReference>
<keyword evidence="5" id="KW-0503">Monooxygenase</keyword>
<dbReference type="SUPFAM" id="SSF51905">
    <property type="entry name" value="FAD/NAD(P)-binding domain"/>
    <property type="match status" value="1"/>
</dbReference>
<keyword evidence="2" id="KW-0285">Flavoprotein</keyword>
<evidence type="ECO:0000313" key="8">
    <source>
        <dbReference type="EMBL" id="PMD38807.1"/>
    </source>
</evidence>
<evidence type="ECO:0000256" key="2">
    <source>
        <dbReference type="ARBA" id="ARBA00022630"/>
    </source>
</evidence>
<evidence type="ECO:0000256" key="3">
    <source>
        <dbReference type="ARBA" id="ARBA00022827"/>
    </source>
</evidence>
<evidence type="ECO:0000313" key="9">
    <source>
        <dbReference type="Proteomes" id="UP000235786"/>
    </source>
</evidence>
<dbReference type="InterPro" id="IPR036188">
    <property type="entry name" value="FAD/NAD-bd_sf"/>
</dbReference>
<dbReference type="GO" id="GO:0004497">
    <property type="term" value="F:monooxygenase activity"/>
    <property type="evidence" value="ECO:0007669"/>
    <property type="project" value="UniProtKB-KW"/>
</dbReference>
<keyword evidence="3" id="KW-0274">FAD</keyword>
<dbReference type="Proteomes" id="UP000235786">
    <property type="component" value="Unassembled WGS sequence"/>
</dbReference>
<organism evidence="8 9">
    <name type="scientific">Hyaloscypha variabilis (strain UAMH 11265 / GT02V1 / F)</name>
    <name type="common">Meliniomyces variabilis</name>
    <dbReference type="NCBI Taxonomy" id="1149755"/>
    <lineage>
        <taxon>Eukaryota</taxon>
        <taxon>Fungi</taxon>
        <taxon>Dikarya</taxon>
        <taxon>Ascomycota</taxon>
        <taxon>Pezizomycotina</taxon>
        <taxon>Leotiomycetes</taxon>
        <taxon>Helotiales</taxon>
        <taxon>Hyaloscyphaceae</taxon>
        <taxon>Hyaloscypha</taxon>
        <taxon>Hyaloscypha variabilis</taxon>
    </lineage>
</organism>
<dbReference type="EMBL" id="KZ613947">
    <property type="protein sequence ID" value="PMD38807.1"/>
    <property type="molecule type" value="Genomic_DNA"/>
</dbReference>
<evidence type="ECO:0000256" key="4">
    <source>
        <dbReference type="ARBA" id="ARBA00023002"/>
    </source>
</evidence>
<dbReference type="STRING" id="1149755.A0A2J6RJZ4"/>
<dbReference type="OrthoDB" id="655030at2759"/>
<dbReference type="PANTHER" id="PTHR13789">
    <property type="entry name" value="MONOOXYGENASE"/>
    <property type="match status" value="1"/>
</dbReference>
<feature type="transmembrane region" description="Helical" evidence="6">
    <location>
        <begin position="404"/>
        <end position="423"/>
    </location>
</feature>
<evidence type="ECO:0000259" key="7">
    <source>
        <dbReference type="Pfam" id="PF01494"/>
    </source>
</evidence>
<evidence type="ECO:0000256" key="5">
    <source>
        <dbReference type="ARBA" id="ARBA00023033"/>
    </source>
</evidence>
<feature type="domain" description="FAD-binding" evidence="7">
    <location>
        <begin position="16"/>
        <end position="392"/>
    </location>
</feature>
<dbReference type="InterPro" id="IPR050493">
    <property type="entry name" value="FAD-dep_Monooxygenase_BioMet"/>
</dbReference>